<protein>
    <submittedName>
        <fullName evidence="1">Uncharacterized protein</fullName>
    </submittedName>
</protein>
<sequence>MSERCMHDMVVEQCVDCAPAPEGLVKHVFVTAGGSVFHRSSGCKALREGQHYALRLGMENHPPRRVVLAEARGEGRGACAYCFWDYQPA</sequence>
<name>A0A7H8N7Q6_9ACTN</name>
<gene>
    <name evidence="1" type="ORF">HUT08_14755</name>
</gene>
<dbReference type="RefSeq" id="WP_176162319.1">
    <property type="nucleotide sequence ID" value="NZ_CP054929.1"/>
</dbReference>
<reference evidence="1 2" key="1">
    <citation type="submission" date="2020-06" db="EMBL/GenBank/DDBJ databases">
        <title>Genome mining for natural products.</title>
        <authorList>
            <person name="Zhang B."/>
            <person name="Shi J."/>
            <person name="Ge H."/>
        </authorList>
    </citation>
    <scope>NUCLEOTIDE SEQUENCE [LARGE SCALE GENOMIC DNA]</scope>
    <source>
        <strain evidence="1 2">NA00687</strain>
    </source>
</reference>
<evidence type="ECO:0000313" key="2">
    <source>
        <dbReference type="Proteomes" id="UP000509303"/>
    </source>
</evidence>
<evidence type="ECO:0000313" key="1">
    <source>
        <dbReference type="EMBL" id="QKW50584.1"/>
    </source>
</evidence>
<dbReference type="EMBL" id="CP054929">
    <property type="protein sequence ID" value="QKW50584.1"/>
    <property type="molecule type" value="Genomic_DNA"/>
</dbReference>
<proteinExistence type="predicted"/>
<dbReference type="AlphaFoldDB" id="A0A7H8N7Q6"/>
<dbReference type="Proteomes" id="UP000509303">
    <property type="component" value="Chromosome"/>
</dbReference>
<keyword evidence="2" id="KW-1185">Reference proteome</keyword>
<organism evidence="1 2">
    <name type="scientific">Streptomyces buecherae</name>
    <dbReference type="NCBI Taxonomy" id="2763006"/>
    <lineage>
        <taxon>Bacteria</taxon>
        <taxon>Bacillati</taxon>
        <taxon>Actinomycetota</taxon>
        <taxon>Actinomycetes</taxon>
        <taxon>Kitasatosporales</taxon>
        <taxon>Streptomycetaceae</taxon>
        <taxon>Streptomyces</taxon>
    </lineage>
</organism>
<accession>A0A7H8N7Q6</accession>